<comment type="caution">
    <text evidence="13">The sequence shown here is derived from an EMBL/GenBank/DDBJ whole genome shotgun (WGS) entry which is preliminary data.</text>
</comment>
<dbReference type="InterPro" id="IPR050090">
    <property type="entry name" value="Tyrosine_recombinase_XerCD"/>
</dbReference>
<dbReference type="PANTHER" id="PTHR30349:SF81">
    <property type="entry name" value="TYROSINE RECOMBINASE XERC"/>
    <property type="match status" value="1"/>
</dbReference>
<dbReference type="PROSITE" id="PS51898">
    <property type="entry name" value="TYR_RECOMBINASE"/>
    <property type="match status" value="1"/>
</dbReference>
<comment type="similarity">
    <text evidence="10">Belongs to the 'phage' integrase family. XerC subfamily.</text>
</comment>
<dbReference type="InterPro" id="IPR044068">
    <property type="entry name" value="CB"/>
</dbReference>
<dbReference type="NCBIfam" id="NF001399">
    <property type="entry name" value="PRK00283.1"/>
    <property type="match status" value="1"/>
</dbReference>
<evidence type="ECO:0000313" key="13">
    <source>
        <dbReference type="EMBL" id="MBF0969577.1"/>
    </source>
</evidence>
<dbReference type="Gene3D" id="1.10.150.130">
    <property type="match status" value="1"/>
</dbReference>
<dbReference type="HAMAP" id="MF_01808">
    <property type="entry name" value="Recomb_XerC_XerD"/>
    <property type="match status" value="1"/>
</dbReference>
<dbReference type="InterPro" id="IPR023009">
    <property type="entry name" value="Tyrosine_recombinase_XerC/XerD"/>
</dbReference>
<dbReference type="InterPro" id="IPR004107">
    <property type="entry name" value="Integrase_SAM-like_N"/>
</dbReference>
<dbReference type="EMBL" id="JABZGR010000001">
    <property type="protein sequence ID" value="MBF0969577.1"/>
    <property type="molecule type" value="Genomic_DNA"/>
</dbReference>
<evidence type="ECO:0000256" key="5">
    <source>
        <dbReference type="ARBA" id="ARBA00022829"/>
    </source>
</evidence>
<evidence type="ECO:0000256" key="2">
    <source>
        <dbReference type="ARBA" id="ARBA00010450"/>
    </source>
</evidence>
<reference evidence="13" key="1">
    <citation type="submission" date="2020-04" db="EMBL/GenBank/DDBJ databases">
        <title>Deep metagenomics examines the oral microbiome during advanced dental caries in children, revealing novel taxa and co-occurrences with host molecules.</title>
        <authorList>
            <person name="Baker J.L."/>
            <person name="Morton J.T."/>
            <person name="Dinis M."/>
            <person name="Alvarez R."/>
            <person name="Tran N.C."/>
            <person name="Knight R."/>
            <person name="Edlund A."/>
        </authorList>
    </citation>
    <scope>NUCLEOTIDE SEQUENCE</scope>
    <source>
        <strain evidence="13">JCVI_34_bin.1</strain>
    </source>
</reference>
<dbReference type="PANTHER" id="PTHR30349">
    <property type="entry name" value="PHAGE INTEGRASE-RELATED"/>
    <property type="match status" value="1"/>
</dbReference>
<evidence type="ECO:0000256" key="7">
    <source>
        <dbReference type="ARBA" id="ARBA00023125"/>
    </source>
</evidence>
<keyword evidence="5 10" id="KW-0159">Chromosome partition</keyword>
<dbReference type="InterPro" id="IPR010998">
    <property type="entry name" value="Integrase_recombinase_N"/>
</dbReference>
<dbReference type="PROSITE" id="PS51900">
    <property type="entry name" value="CB"/>
    <property type="match status" value="1"/>
</dbReference>
<feature type="active site" description="O-(3'-phospho-DNA)-tyrosine intermediate" evidence="10">
    <location>
        <position position="275"/>
    </location>
</feature>
<dbReference type="CDD" id="cd00798">
    <property type="entry name" value="INT_XerDC_C"/>
    <property type="match status" value="1"/>
</dbReference>
<keyword evidence="9 10" id="KW-0131">Cell cycle</keyword>
<dbReference type="GO" id="GO:0009037">
    <property type="term" value="F:tyrosine-based site-specific recombinase activity"/>
    <property type="evidence" value="ECO:0007669"/>
    <property type="project" value="UniProtKB-UniRule"/>
</dbReference>
<dbReference type="GO" id="GO:0051301">
    <property type="term" value="P:cell division"/>
    <property type="evidence" value="ECO:0007669"/>
    <property type="project" value="UniProtKB-KW"/>
</dbReference>
<feature type="active site" evidence="10">
    <location>
        <position position="266"/>
    </location>
</feature>
<keyword evidence="8 10" id="KW-0233">DNA recombination</keyword>
<dbReference type="GO" id="GO:0003677">
    <property type="term" value="F:DNA binding"/>
    <property type="evidence" value="ECO:0007669"/>
    <property type="project" value="UniProtKB-UniRule"/>
</dbReference>
<organism evidence="13 14">
    <name type="scientific">Alloprevotella tannerae</name>
    <dbReference type="NCBI Taxonomy" id="76122"/>
    <lineage>
        <taxon>Bacteria</taxon>
        <taxon>Pseudomonadati</taxon>
        <taxon>Bacteroidota</taxon>
        <taxon>Bacteroidia</taxon>
        <taxon>Bacteroidales</taxon>
        <taxon>Prevotellaceae</taxon>
        <taxon>Alloprevotella</taxon>
    </lineage>
</organism>
<feature type="domain" description="Core-binding (CB)" evidence="12">
    <location>
        <begin position="1"/>
        <end position="83"/>
    </location>
</feature>
<dbReference type="AlphaFoldDB" id="A0A929RXE4"/>
<feature type="active site" evidence="10">
    <location>
        <position position="168"/>
    </location>
</feature>
<keyword evidence="4 10" id="KW-0132">Cell division</keyword>
<dbReference type="GO" id="GO:0007059">
    <property type="term" value="P:chromosome segregation"/>
    <property type="evidence" value="ECO:0007669"/>
    <property type="project" value="UniProtKB-UniRule"/>
</dbReference>
<dbReference type="SUPFAM" id="SSF56349">
    <property type="entry name" value="DNA breaking-rejoining enzymes"/>
    <property type="match status" value="1"/>
</dbReference>
<dbReference type="InterPro" id="IPR011932">
    <property type="entry name" value="Recomb_XerD"/>
</dbReference>
<evidence type="ECO:0000259" key="11">
    <source>
        <dbReference type="PROSITE" id="PS51898"/>
    </source>
</evidence>
<evidence type="ECO:0000256" key="10">
    <source>
        <dbReference type="HAMAP-Rule" id="MF_01808"/>
    </source>
</evidence>
<evidence type="ECO:0000256" key="3">
    <source>
        <dbReference type="ARBA" id="ARBA00022490"/>
    </source>
</evidence>
<keyword evidence="3 10" id="KW-0963">Cytoplasm</keyword>
<accession>A0A929RXE4</accession>
<feature type="active site" evidence="10">
    <location>
        <position position="243"/>
    </location>
</feature>
<comment type="similarity">
    <text evidence="2">Belongs to the 'phage' integrase family. XerD subfamily.</text>
</comment>
<comment type="function">
    <text evidence="10">Site-specific tyrosine recombinase, which acts by catalyzing the cutting and rejoining of the recombining DNA molecules. The XerC-XerD complex is essential to convert dimers of the bacterial chromosome into monomers to permit their segregation at cell division. It also contributes to the segregational stability of plasmids.</text>
</comment>
<feature type="active site" evidence="10">
    <location>
        <position position="240"/>
    </location>
</feature>
<dbReference type="GO" id="GO:0005737">
    <property type="term" value="C:cytoplasm"/>
    <property type="evidence" value="ECO:0007669"/>
    <property type="project" value="UniProtKB-SubCell"/>
</dbReference>
<comment type="subcellular location">
    <subcellularLocation>
        <location evidence="1 10">Cytoplasm</location>
    </subcellularLocation>
</comment>
<feature type="domain" description="Tyr recombinase" evidence="11">
    <location>
        <begin position="104"/>
        <end position="288"/>
    </location>
</feature>
<dbReference type="InterPro" id="IPR011010">
    <property type="entry name" value="DNA_brk_join_enz"/>
</dbReference>
<gene>
    <name evidence="13" type="primary">xerD</name>
    <name evidence="10" type="synonym">xerC</name>
    <name evidence="13" type="ORF">HXK21_00835</name>
</gene>
<evidence type="ECO:0000259" key="12">
    <source>
        <dbReference type="PROSITE" id="PS51900"/>
    </source>
</evidence>
<evidence type="ECO:0000313" key="14">
    <source>
        <dbReference type="Proteomes" id="UP000704068"/>
    </source>
</evidence>
<evidence type="ECO:0000256" key="9">
    <source>
        <dbReference type="ARBA" id="ARBA00023306"/>
    </source>
</evidence>
<feature type="active site" evidence="10">
    <location>
        <position position="144"/>
    </location>
</feature>
<evidence type="ECO:0000256" key="8">
    <source>
        <dbReference type="ARBA" id="ARBA00023172"/>
    </source>
</evidence>
<evidence type="ECO:0000256" key="4">
    <source>
        <dbReference type="ARBA" id="ARBA00022618"/>
    </source>
</evidence>
<dbReference type="InterPro" id="IPR013762">
    <property type="entry name" value="Integrase-like_cat_sf"/>
</dbReference>
<dbReference type="Pfam" id="PF02899">
    <property type="entry name" value="Phage_int_SAM_1"/>
    <property type="match status" value="1"/>
</dbReference>
<evidence type="ECO:0000256" key="6">
    <source>
        <dbReference type="ARBA" id="ARBA00022908"/>
    </source>
</evidence>
<dbReference type="Gene3D" id="1.10.443.10">
    <property type="entry name" value="Intergrase catalytic core"/>
    <property type="match status" value="1"/>
</dbReference>
<dbReference type="GO" id="GO:0006313">
    <property type="term" value="P:DNA transposition"/>
    <property type="evidence" value="ECO:0007669"/>
    <property type="project" value="UniProtKB-UniRule"/>
</dbReference>
<keyword evidence="6 10" id="KW-0229">DNA integration</keyword>
<protein>
    <recommendedName>
        <fullName evidence="10">Tyrosine recombinase XerC</fullName>
    </recommendedName>
</protein>
<keyword evidence="7 10" id="KW-0238">DNA-binding</keyword>
<dbReference type="Proteomes" id="UP000704068">
    <property type="component" value="Unassembled WGS sequence"/>
</dbReference>
<dbReference type="Pfam" id="PF00589">
    <property type="entry name" value="Phage_integrase"/>
    <property type="match status" value="1"/>
</dbReference>
<evidence type="ECO:0000256" key="1">
    <source>
        <dbReference type="ARBA" id="ARBA00004496"/>
    </source>
</evidence>
<dbReference type="NCBIfam" id="NF040815">
    <property type="entry name" value="recomb_XerA_Arch"/>
    <property type="match status" value="1"/>
</dbReference>
<dbReference type="RefSeq" id="WP_303762578.1">
    <property type="nucleotide sequence ID" value="NZ_CAUUHZ010000012.1"/>
</dbReference>
<name>A0A929RXE4_9BACT</name>
<dbReference type="InterPro" id="IPR002104">
    <property type="entry name" value="Integrase_catalytic"/>
</dbReference>
<proteinExistence type="inferred from homology"/>
<comment type="subunit">
    <text evidence="10">Forms a cyclic heterotetrameric complex composed of two molecules of XerC and two molecules of XerD.</text>
</comment>
<sequence>MKLTDKYKTYILLEQGLSDNTREAYMHDVEKLIDFLQQEDIDILNVKLDDLHRFTKALSDVGITARSINRILSGVRSFYHFLLLEGYLETDPTQLLESPKIGTHLPTVLTLEEVDALLAVIDQSTTEGARDHAIIEILYSCGLRVSELCFLLLSDLYLDEGFIRITGKGNKQRIVPISPRAVKELKNWLLIRHEINIKKGEEDYVFVSARRGKHLSRITVFYNLKIYAAEAGITKNISPHTLRHTFATHLLEGGANLRAIQMMLGHTDLSTTQVYTNIDRRFIRQQILDHFPRNKH</sequence>
<dbReference type="NCBIfam" id="TIGR02225">
    <property type="entry name" value="recomb_XerD"/>
    <property type="match status" value="1"/>
</dbReference>